<gene>
    <name evidence="11" type="primary">ORF112950</name>
    <name evidence="12" type="synonym">ORF112957</name>
</gene>
<evidence type="ECO:0000313" key="12">
    <source>
        <dbReference type="EMBL" id="CEK78975.1"/>
    </source>
</evidence>
<dbReference type="AlphaFoldDB" id="A0A0B7ADB5"/>
<evidence type="ECO:0000259" key="10">
    <source>
        <dbReference type="PROSITE" id="PS50262"/>
    </source>
</evidence>
<keyword evidence="3 9" id="KW-0812">Transmembrane</keyword>
<feature type="transmembrane region" description="Helical" evidence="9">
    <location>
        <begin position="185"/>
        <end position="208"/>
    </location>
</feature>
<keyword evidence="4 9" id="KW-1133">Transmembrane helix</keyword>
<evidence type="ECO:0000256" key="9">
    <source>
        <dbReference type="SAM" id="Phobius"/>
    </source>
</evidence>
<keyword evidence="6 9" id="KW-0472">Membrane</keyword>
<dbReference type="PRINTS" id="PR00237">
    <property type="entry name" value="GPCRRHODOPSN"/>
</dbReference>
<reference evidence="11" key="1">
    <citation type="submission" date="2014-12" db="EMBL/GenBank/DDBJ databases">
        <title>Insight into the proteome of Arion vulgaris.</title>
        <authorList>
            <person name="Aradska J."/>
            <person name="Bulat T."/>
            <person name="Smidak R."/>
            <person name="Sarate P."/>
            <person name="Gangsoo J."/>
            <person name="Sialana F."/>
            <person name="Bilban M."/>
            <person name="Lubec G."/>
        </authorList>
    </citation>
    <scope>NUCLEOTIDE SEQUENCE</scope>
    <source>
        <tissue evidence="11">Skin</tissue>
    </source>
</reference>
<evidence type="ECO:0000256" key="6">
    <source>
        <dbReference type="ARBA" id="ARBA00023136"/>
    </source>
</evidence>
<feature type="domain" description="G-protein coupled receptors family 1 profile" evidence="10">
    <location>
        <begin position="78"/>
        <end position="269"/>
    </location>
</feature>
<evidence type="ECO:0000256" key="1">
    <source>
        <dbReference type="ARBA" id="ARBA00004651"/>
    </source>
</evidence>
<evidence type="ECO:0000256" key="4">
    <source>
        <dbReference type="ARBA" id="ARBA00022989"/>
    </source>
</evidence>
<evidence type="ECO:0000256" key="3">
    <source>
        <dbReference type="ARBA" id="ARBA00022692"/>
    </source>
</evidence>
<keyword evidence="7" id="KW-0675">Receptor</keyword>
<sequence length="269" mass="30436">MSSSNILNVTTSLIPDTINNLNVIDIFQQVGGVLYDFHKLVAADWDEVLDGEKLTRRGYTTWNALNIIRLTLSAWILGSHMAIITFILTKKVLRNQPKNLLIVNVALVNMIMGVFVIPVKLHFTLNPNNMQCNLAVGWTFITDYYQPSVSLFAVLSLVLERFLYVYTEKKQKNVKPLVEKIGTAVLMISAWILSCIYLLPIFFGGLLAKSTNPEQCVYKVDDRYFLAAQLLSFVLPSLGVFILAPFTGLLDCLRPKRCFYRPLTPKENP</sequence>
<evidence type="ECO:0000256" key="8">
    <source>
        <dbReference type="ARBA" id="ARBA00023224"/>
    </source>
</evidence>
<organism evidence="11">
    <name type="scientific">Arion vulgaris</name>
    <dbReference type="NCBI Taxonomy" id="1028688"/>
    <lineage>
        <taxon>Eukaryota</taxon>
        <taxon>Metazoa</taxon>
        <taxon>Spiralia</taxon>
        <taxon>Lophotrochozoa</taxon>
        <taxon>Mollusca</taxon>
        <taxon>Gastropoda</taxon>
        <taxon>Heterobranchia</taxon>
        <taxon>Euthyneura</taxon>
        <taxon>Panpulmonata</taxon>
        <taxon>Eupulmonata</taxon>
        <taxon>Stylommatophora</taxon>
        <taxon>Helicina</taxon>
        <taxon>Arionoidea</taxon>
        <taxon>Arionidae</taxon>
        <taxon>Arion</taxon>
    </lineage>
</organism>
<dbReference type="EMBL" id="HACG01032109">
    <property type="protein sequence ID" value="CEK78974.1"/>
    <property type="molecule type" value="Transcribed_RNA"/>
</dbReference>
<dbReference type="PANTHER" id="PTHR24249:SF424">
    <property type="entry name" value="G-PROTEIN COUPLED RECEPTORS FAMILY 1 PROFILE DOMAIN-CONTAINING PROTEIN"/>
    <property type="match status" value="1"/>
</dbReference>
<dbReference type="PROSITE" id="PS50262">
    <property type="entry name" value="G_PROTEIN_RECEP_F1_2"/>
    <property type="match status" value="1"/>
</dbReference>
<proteinExistence type="predicted"/>
<evidence type="ECO:0000313" key="11">
    <source>
        <dbReference type="EMBL" id="CEK78974.1"/>
    </source>
</evidence>
<keyword evidence="5" id="KW-0297">G-protein coupled receptor</keyword>
<evidence type="ECO:0000256" key="2">
    <source>
        <dbReference type="ARBA" id="ARBA00022475"/>
    </source>
</evidence>
<dbReference type="EMBL" id="HACG01032110">
    <property type="protein sequence ID" value="CEK78975.1"/>
    <property type="molecule type" value="Transcribed_RNA"/>
</dbReference>
<dbReference type="InterPro" id="IPR017452">
    <property type="entry name" value="GPCR_Rhodpsn_7TM"/>
</dbReference>
<dbReference type="GO" id="GO:0005886">
    <property type="term" value="C:plasma membrane"/>
    <property type="evidence" value="ECO:0007669"/>
    <property type="project" value="UniProtKB-SubCell"/>
</dbReference>
<dbReference type="Gene3D" id="1.20.1070.10">
    <property type="entry name" value="Rhodopsin 7-helix transmembrane proteins"/>
    <property type="match status" value="1"/>
</dbReference>
<keyword evidence="2" id="KW-1003">Cell membrane</keyword>
<feature type="transmembrane region" description="Helical" evidence="9">
    <location>
        <begin position="67"/>
        <end position="88"/>
    </location>
</feature>
<protein>
    <recommendedName>
        <fullName evidence="10">G-protein coupled receptors family 1 profile domain-containing protein</fullName>
    </recommendedName>
</protein>
<accession>A0A0B7ADB5</accession>
<evidence type="ECO:0000256" key="7">
    <source>
        <dbReference type="ARBA" id="ARBA00023170"/>
    </source>
</evidence>
<feature type="transmembrane region" description="Helical" evidence="9">
    <location>
        <begin position="100"/>
        <end position="119"/>
    </location>
</feature>
<evidence type="ECO:0000256" key="5">
    <source>
        <dbReference type="ARBA" id="ARBA00023040"/>
    </source>
</evidence>
<dbReference type="Pfam" id="PF00001">
    <property type="entry name" value="7tm_1"/>
    <property type="match status" value="1"/>
</dbReference>
<keyword evidence="8" id="KW-0807">Transducer</keyword>
<feature type="transmembrane region" description="Helical" evidence="9">
    <location>
        <begin position="228"/>
        <end position="253"/>
    </location>
</feature>
<dbReference type="PANTHER" id="PTHR24249">
    <property type="entry name" value="HISTAMINE RECEPTOR-RELATED G-PROTEIN COUPLED RECEPTOR"/>
    <property type="match status" value="1"/>
</dbReference>
<name>A0A0B7ADB5_9EUPU</name>
<dbReference type="SUPFAM" id="SSF81321">
    <property type="entry name" value="Family A G protein-coupled receptor-like"/>
    <property type="match status" value="1"/>
</dbReference>
<feature type="transmembrane region" description="Helical" evidence="9">
    <location>
        <begin position="144"/>
        <end position="164"/>
    </location>
</feature>
<comment type="subcellular location">
    <subcellularLocation>
        <location evidence="1">Cell membrane</location>
        <topology evidence="1">Multi-pass membrane protein</topology>
    </subcellularLocation>
</comment>
<dbReference type="InterPro" id="IPR050569">
    <property type="entry name" value="TAAR"/>
</dbReference>
<dbReference type="InterPro" id="IPR000276">
    <property type="entry name" value="GPCR_Rhodpsn"/>
</dbReference>
<dbReference type="GO" id="GO:0004930">
    <property type="term" value="F:G protein-coupled receptor activity"/>
    <property type="evidence" value="ECO:0007669"/>
    <property type="project" value="UniProtKB-KW"/>
</dbReference>